<dbReference type="Proteomes" id="UP000724874">
    <property type="component" value="Unassembled WGS sequence"/>
</dbReference>
<dbReference type="GO" id="GO:0003677">
    <property type="term" value="F:DNA binding"/>
    <property type="evidence" value="ECO:0007669"/>
    <property type="project" value="UniProtKB-KW"/>
</dbReference>
<dbReference type="InterPro" id="IPR001301">
    <property type="entry name" value="Gemini_AL1_CLV"/>
</dbReference>
<keyword evidence="1" id="KW-0808">Transferase</keyword>
<keyword evidence="2" id="KW-0548">Nucleotidyltransferase</keyword>
<dbReference type="Pfam" id="PF00799">
    <property type="entry name" value="Gemini_AL1"/>
    <property type="match status" value="1"/>
</dbReference>
<dbReference type="GO" id="GO:0000166">
    <property type="term" value="F:nucleotide binding"/>
    <property type="evidence" value="ECO:0007669"/>
    <property type="project" value="UniProtKB-KW"/>
</dbReference>
<evidence type="ECO:0000256" key="5">
    <source>
        <dbReference type="ARBA" id="ARBA00022723"/>
    </source>
</evidence>
<dbReference type="GO" id="GO:0016787">
    <property type="term" value="F:hydrolase activity"/>
    <property type="evidence" value="ECO:0007669"/>
    <property type="project" value="UniProtKB-KW"/>
</dbReference>
<keyword evidence="5" id="KW-0479">Metal-binding</keyword>
<dbReference type="PRINTS" id="PR00228">
    <property type="entry name" value="GEMCOATCLVL1"/>
</dbReference>
<dbReference type="Gene3D" id="3.40.1310.20">
    <property type="match status" value="1"/>
</dbReference>
<keyword evidence="6" id="KW-0547">Nucleotide-binding</keyword>
<dbReference type="InterPro" id="IPR049912">
    <property type="entry name" value="CRESS_DNA_REP"/>
</dbReference>
<feature type="domain" description="CRESS-DNA virus Rep endonuclease" evidence="11">
    <location>
        <begin position="64"/>
        <end position="161"/>
    </location>
</feature>
<evidence type="ECO:0000256" key="9">
    <source>
        <dbReference type="ARBA" id="ARBA00023124"/>
    </source>
</evidence>
<dbReference type="OrthoDB" id="2977716at2759"/>
<dbReference type="GO" id="GO:0004519">
    <property type="term" value="F:endonuclease activity"/>
    <property type="evidence" value="ECO:0007669"/>
    <property type="project" value="UniProtKB-KW"/>
</dbReference>
<evidence type="ECO:0000313" key="13">
    <source>
        <dbReference type="Proteomes" id="UP000724874"/>
    </source>
</evidence>
<organism evidence="12 13">
    <name type="scientific">Gymnopilus junonius</name>
    <name type="common">Spectacular rustgill mushroom</name>
    <name type="synonym">Gymnopilus spectabilis subsp. junonius</name>
    <dbReference type="NCBI Taxonomy" id="109634"/>
    <lineage>
        <taxon>Eukaryota</taxon>
        <taxon>Fungi</taxon>
        <taxon>Dikarya</taxon>
        <taxon>Basidiomycota</taxon>
        <taxon>Agaricomycotina</taxon>
        <taxon>Agaricomycetes</taxon>
        <taxon>Agaricomycetidae</taxon>
        <taxon>Agaricales</taxon>
        <taxon>Agaricineae</taxon>
        <taxon>Hymenogastraceae</taxon>
        <taxon>Gymnopilus</taxon>
    </lineage>
</organism>
<dbReference type="SUPFAM" id="SSF55464">
    <property type="entry name" value="Origin of replication-binding domain, RBD-like"/>
    <property type="match status" value="1"/>
</dbReference>
<dbReference type="GO" id="GO:0046872">
    <property type="term" value="F:metal ion binding"/>
    <property type="evidence" value="ECO:0007669"/>
    <property type="project" value="UniProtKB-KW"/>
</dbReference>
<evidence type="ECO:0000256" key="4">
    <source>
        <dbReference type="ARBA" id="ARBA00022722"/>
    </source>
</evidence>
<accession>A0A9P5NH48</accession>
<evidence type="ECO:0000256" key="6">
    <source>
        <dbReference type="ARBA" id="ARBA00022741"/>
    </source>
</evidence>
<reference evidence="12" key="1">
    <citation type="submission" date="2020-11" db="EMBL/GenBank/DDBJ databases">
        <authorList>
            <consortium name="DOE Joint Genome Institute"/>
            <person name="Ahrendt S."/>
            <person name="Riley R."/>
            <person name="Andreopoulos W."/>
            <person name="LaButti K."/>
            <person name="Pangilinan J."/>
            <person name="Ruiz-duenas F.J."/>
            <person name="Barrasa J.M."/>
            <person name="Sanchez-Garcia M."/>
            <person name="Camarero S."/>
            <person name="Miyauchi S."/>
            <person name="Serrano A."/>
            <person name="Linde D."/>
            <person name="Babiker R."/>
            <person name="Drula E."/>
            <person name="Ayuso-Fernandez I."/>
            <person name="Pacheco R."/>
            <person name="Padilla G."/>
            <person name="Ferreira P."/>
            <person name="Barriuso J."/>
            <person name="Kellner H."/>
            <person name="Castanera R."/>
            <person name="Alfaro M."/>
            <person name="Ramirez L."/>
            <person name="Pisabarro A.G."/>
            <person name="Kuo A."/>
            <person name="Tritt A."/>
            <person name="Lipzen A."/>
            <person name="He G."/>
            <person name="Yan M."/>
            <person name="Ng V."/>
            <person name="Cullen D."/>
            <person name="Martin F."/>
            <person name="Rosso M.-N."/>
            <person name="Henrissat B."/>
            <person name="Hibbett D."/>
            <person name="Martinez A.T."/>
            <person name="Grigoriev I.V."/>
        </authorList>
    </citation>
    <scope>NUCLEOTIDE SEQUENCE</scope>
    <source>
        <strain evidence="12">AH 44721</strain>
    </source>
</reference>
<dbReference type="InterPro" id="IPR027417">
    <property type="entry name" value="P-loop_NTPase"/>
</dbReference>
<dbReference type="EMBL" id="JADNYJ010000089">
    <property type="protein sequence ID" value="KAF8887623.1"/>
    <property type="molecule type" value="Genomic_DNA"/>
</dbReference>
<evidence type="ECO:0000313" key="12">
    <source>
        <dbReference type="EMBL" id="KAF8887623.1"/>
    </source>
</evidence>
<keyword evidence="7" id="KW-0255">Endonuclease</keyword>
<keyword evidence="13" id="KW-1185">Reference proteome</keyword>
<evidence type="ECO:0000256" key="10">
    <source>
        <dbReference type="ARBA" id="ARBA00023125"/>
    </source>
</evidence>
<dbReference type="AlphaFoldDB" id="A0A9P5NH48"/>
<dbReference type="SUPFAM" id="SSF52540">
    <property type="entry name" value="P-loop containing nucleoside triphosphate hydrolases"/>
    <property type="match status" value="1"/>
</dbReference>
<keyword evidence="9" id="KW-0190">Covalent protein-DNA linkage</keyword>
<sequence length="377" mass="43997">MSCNRTPRPSHRRATRPYEHIMVLDPLASQGEAMQGPTQEDSNIPGEDLQGDFITHQRQGATKFRFSAKTYFLTYSQIGDHSWAMLEAVFNRMNKRPKWWAVKEQHADRGWHWHVLVVFDTVYRGKNPHVWDVDGIHPNIKIVTRSYGVDRVAAYMRKTGNPDSSGNWCPPIVDENNMPKQKKWAYIADSKDDEEFNARLRVHAPYEMINNHTTLKAYTLQVQMEKGRLSNVPRVLKDWVNKYVEGEPGDRPKTLCLWGPTHTGKTQWARSLGHHAYMNLTFNSDKLKDETVDYAVFDDISSDQMKGNKYKAFFGAQEEIEVTDKYRPKSTLHWGKPLIWLSNEDPELDPNFDQQWLKGNCIFYYLDYKLYESSEDQ</sequence>
<gene>
    <name evidence="12" type="ORF">CPB84DRAFT_1826867</name>
</gene>
<keyword evidence="3" id="KW-0235">DNA replication</keyword>
<keyword evidence="4" id="KW-0540">Nuclease</keyword>
<comment type="caution">
    <text evidence="12">The sequence shown here is derived from an EMBL/GenBank/DDBJ whole genome shotgun (WGS) entry which is preliminary data.</text>
</comment>
<evidence type="ECO:0000256" key="7">
    <source>
        <dbReference type="ARBA" id="ARBA00022759"/>
    </source>
</evidence>
<dbReference type="GO" id="GO:0006260">
    <property type="term" value="P:DNA replication"/>
    <property type="evidence" value="ECO:0007669"/>
    <property type="project" value="UniProtKB-KW"/>
</dbReference>
<protein>
    <recommendedName>
        <fullName evidence="11">CRESS-DNA virus Rep endonuclease domain-containing protein</fullName>
    </recommendedName>
</protein>
<keyword evidence="8" id="KW-0378">Hydrolase</keyword>
<evidence type="ECO:0000259" key="11">
    <source>
        <dbReference type="Pfam" id="PF00799"/>
    </source>
</evidence>
<keyword evidence="10" id="KW-0238">DNA-binding</keyword>
<evidence type="ECO:0000256" key="2">
    <source>
        <dbReference type="ARBA" id="ARBA00022695"/>
    </source>
</evidence>
<dbReference type="GO" id="GO:0005198">
    <property type="term" value="F:structural molecule activity"/>
    <property type="evidence" value="ECO:0007669"/>
    <property type="project" value="InterPro"/>
</dbReference>
<evidence type="ECO:0000256" key="8">
    <source>
        <dbReference type="ARBA" id="ARBA00022801"/>
    </source>
</evidence>
<evidence type="ECO:0000256" key="3">
    <source>
        <dbReference type="ARBA" id="ARBA00022705"/>
    </source>
</evidence>
<dbReference type="Gene3D" id="3.40.50.300">
    <property type="entry name" value="P-loop containing nucleotide triphosphate hydrolases"/>
    <property type="match status" value="1"/>
</dbReference>
<proteinExistence type="predicted"/>
<dbReference type="GO" id="GO:0016779">
    <property type="term" value="F:nucleotidyltransferase activity"/>
    <property type="evidence" value="ECO:0007669"/>
    <property type="project" value="UniProtKB-KW"/>
</dbReference>
<name>A0A9P5NH48_GYMJU</name>
<evidence type="ECO:0000256" key="1">
    <source>
        <dbReference type="ARBA" id="ARBA00022679"/>
    </source>
</evidence>